<sequence length="153" mass="17388">MAGFFPRNIKEGACDRKDRHLASATICFGVASLVSKGASFSCACFAHNKELGQNQIESSAEEACRGQKEVILKISQFRQPVQRLPITRFTPFLLWPPHRFYHLGYKFKEGPLAVIFPYIVVKVAGCPHFLFGRFLKRIHDRLLIILIEKVPLT</sequence>
<organism evidence="1 2">
    <name type="scientific">Carnegiea gigantea</name>
    <dbReference type="NCBI Taxonomy" id="171969"/>
    <lineage>
        <taxon>Eukaryota</taxon>
        <taxon>Viridiplantae</taxon>
        <taxon>Streptophyta</taxon>
        <taxon>Embryophyta</taxon>
        <taxon>Tracheophyta</taxon>
        <taxon>Spermatophyta</taxon>
        <taxon>Magnoliopsida</taxon>
        <taxon>eudicotyledons</taxon>
        <taxon>Gunneridae</taxon>
        <taxon>Pentapetalae</taxon>
        <taxon>Caryophyllales</taxon>
        <taxon>Cactineae</taxon>
        <taxon>Cactaceae</taxon>
        <taxon>Cactoideae</taxon>
        <taxon>Echinocereeae</taxon>
        <taxon>Carnegiea</taxon>
    </lineage>
</organism>
<evidence type="ECO:0000313" key="1">
    <source>
        <dbReference type="EMBL" id="KAJ8420702.1"/>
    </source>
</evidence>
<evidence type="ECO:0000313" key="2">
    <source>
        <dbReference type="Proteomes" id="UP001153076"/>
    </source>
</evidence>
<accession>A0A9Q1GK20</accession>
<dbReference type="EMBL" id="JAKOGI010003209">
    <property type="protein sequence ID" value="KAJ8420702.1"/>
    <property type="molecule type" value="Genomic_DNA"/>
</dbReference>
<comment type="caution">
    <text evidence="1">The sequence shown here is derived from an EMBL/GenBank/DDBJ whole genome shotgun (WGS) entry which is preliminary data.</text>
</comment>
<reference evidence="1" key="1">
    <citation type="submission" date="2022-04" db="EMBL/GenBank/DDBJ databases">
        <title>Carnegiea gigantea Genome sequencing and assembly v2.</title>
        <authorList>
            <person name="Copetti D."/>
            <person name="Sanderson M.J."/>
            <person name="Burquez A."/>
            <person name="Wojciechowski M.F."/>
        </authorList>
    </citation>
    <scope>NUCLEOTIDE SEQUENCE</scope>
    <source>
        <strain evidence="1">SGP5-SGP5p</strain>
        <tissue evidence="1">Aerial part</tissue>
    </source>
</reference>
<proteinExistence type="predicted"/>
<name>A0A9Q1GK20_9CARY</name>
<keyword evidence="2" id="KW-1185">Reference proteome</keyword>
<protein>
    <submittedName>
        <fullName evidence="1">Uncharacterized protein</fullName>
    </submittedName>
</protein>
<dbReference type="AlphaFoldDB" id="A0A9Q1GK20"/>
<gene>
    <name evidence="1" type="ORF">Cgig2_012720</name>
</gene>
<dbReference type="Proteomes" id="UP001153076">
    <property type="component" value="Unassembled WGS sequence"/>
</dbReference>